<sequence length="430" mass="44939">MRFPDASVVDAMLHPPALPRFASVRYEPETPELADVEAAARGELAELPLGDLPGGASVAVGLGSRGIHDVVPIARAVIDELERRGFEPFVVPAMGSHGGATAEGQRRTLAGIGLTEEALGCPVDARMDTTTLGESAVGAPVPFSTAALEADGALVINRVKAHTNFTGRFESGLTKMATIGLGKQPGAKAAHEHALVKGYVRVLAAALDVVRAEAPLLGGLAIVENFHDRTARVEGVPASALPDAEEPLLELADEYMPTLPFDELDVLVVDEIGKDVSGAGMDTNVVGRYSVLNADDPEHPAIKRIVVRGLTEATHGNGNGIGLADVTTRAVAEELDLDQVYTNALTSGSLSKAKLPVVLPDDEHAVTAALSTIGTYDPADVRVAWIRDTASLSSFRVSEALARDPPAGVTVEGREELSFADGEPRFEPLG</sequence>
<evidence type="ECO:0000313" key="3">
    <source>
        <dbReference type="Proteomes" id="UP000509750"/>
    </source>
</evidence>
<name>A0A7D5KN48_9EURY</name>
<proteinExistence type="predicted"/>
<dbReference type="AlphaFoldDB" id="A0A7D5KN48"/>
<dbReference type="KEGG" id="halg:HUG10_11955"/>
<dbReference type="GeneID" id="56029558"/>
<dbReference type="Proteomes" id="UP000509750">
    <property type="component" value="Chromosome"/>
</dbReference>
<dbReference type="Gene3D" id="3.40.50.11440">
    <property type="match status" value="1"/>
</dbReference>
<dbReference type="OrthoDB" id="337900at2157"/>
<gene>
    <name evidence="2" type="ORF">HUG10_11955</name>
</gene>
<keyword evidence="3" id="KW-1185">Reference proteome</keyword>
<organism evidence="2 3">
    <name type="scientific">Halorarum halophilum</name>
    <dbReference type="NCBI Taxonomy" id="2743090"/>
    <lineage>
        <taxon>Archaea</taxon>
        <taxon>Methanobacteriati</taxon>
        <taxon>Methanobacteriota</taxon>
        <taxon>Stenosarchaea group</taxon>
        <taxon>Halobacteria</taxon>
        <taxon>Halobacteriales</taxon>
        <taxon>Haloferacaceae</taxon>
        <taxon>Halorarum</taxon>
    </lineage>
</organism>
<evidence type="ECO:0000313" key="2">
    <source>
        <dbReference type="EMBL" id="QLG28222.1"/>
    </source>
</evidence>
<dbReference type="EMBL" id="CP058529">
    <property type="protein sequence ID" value="QLG28222.1"/>
    <property type="molecule type" value="Genomic_DNA"/>
</dbReference>
<evidence type="ECO:0000256" key="1">
    <source>
        <dbReference type="SAM" id="MobiDB-lite"/>
    </source>
</evidence>
<feature type="compositionally biased region" description="Basic and acidic residues" evidence="1">
    <location>
        <begin position="412"/>
        <end position="430"/>
    </location>
</feature>
<protein>
    <submittedName>
        <fullName evidence="2">DUF362 domain-containing protein</fullName>
    </submittedName>
</protein>
<dbReference type="RefSeq" id="WP_179169797.1">
    <property type="nucleotide sequence ID" value="NZ_CP058529.1"/>
</dbReference>
<reference evidence="2 3" key="1">
    <citation type="submission" date="2020-07" db="EMBL/GenBank/DDBJ databases">
        <title>Gai3-2, isolated from salt lake.</title>
        <authorList>
            <person name="Cui H."/>
            <person name="Shi X."/>
        </authorList>
    </citation>
    <scope>NUCLEOTIDE SEQUENCE [LARGE SCALE GENOMIC DNA]</scope>
    <source>
        <strain evidence="2 3">Gai3-2</strain>
    </source>
</reference>
<accession>A0A7D5KN48</accession>
<feature type="region of interest" description="Disordered" evidence="1">
    <location>
        <begin position="404"/>
        <end position="430"/>
    </location>
</feature>